<dbReference type="Pfam" id="PF02373">
    <property type="entry name" value="JmjC"/>
    <property type="match status" value="1"/>
</dbReference>
<dbReference type="AlphaFoldDB" id="A0A409Y592"/>
<evidence type="ECO:0000313" key="4">
    <source>
        <dbReference type="Proteomes" id="UP000284706"/>
    </source>
</evidence>
<dbReference type="Gene3D" id="2.60.120.650">
    <property type="entry name" value="Cupin"/>
    <property type="match status" value="1"/>
</dbReference>
<protein>
    <recommendedName>
        <fullName evidence="2">JmjC domain-containing protein</fullName>
    </recommendedName>
</protein>
<feature type="region of interest" description="Disordered" evidence="1">
    <location>
        <begin position="1"/>
        <end position="31"/>
    </location>
</feature>
<dbReference type="PROSITE" id="PS51184">
    <property type="entry name" value="JMJC"/>
    <property type="match status" value="1"/>
</dbReference>
<dbReference type="InParanoid" id="A0A409Y592"/>
<feature type="domain" description="JmjC" evidence="2">
    <location>
        <begin position="183"/>
        <end position="349"/>
    </location>
</feature>
<dbReference type="OrthoDB" id="298344at2759"/>
<dbReference type="EMBL" id="NHYE01001142">
    <property type="protein sequence ID" value="PPQ98131.1"/>
    <property type="molecule type" value="Genomic_DNA"/>
</dbReference>
<comment type="caution">
    <text evidence="3">The sequence shown here is derived from an EMBL/GenBank/DDBJ whole genome shotgun (WGS) entry which is preliminary data.</text>
</comment>
<organism evidence="3 4">
    <name type="scientific">Gymnopilus dilepis</name>
    <dbReference type="NCBI Taxonomy" id="231916"/>
    <lineage>
        <taxon>Eukaryota</taxon>
        <taxon>Fungi</taxon>
        <taxon>Dikarya</taxon>
        <taxon>Basidiomycota</taxon>
        <taxon>Agaricomycotina</taxon>
        <taxon>Agaricomycetes</taxon>
        <taxon>Agaricomycetidae</taxon>
        <taxon>Agaricales</taxon>
        <taxon>Agaricineae</taxon>
        <taxon>Hymenogastraceae</taxon>
        <taxon>Gymnopilus</taxon>
    </lineage>
</organism>
<reference evidence="3 4" key="1">
    <citation type="journal article" date="2018" name="Evol. Lett.">
        <title>Horizontal gene cluster transfer increased hallucinogenic mushroom diversity.</title>
        <authorList>
            <person name="Reynolds H.T."/>
            <person name="Vijayakumar V."/>
            <person name="Gluck-Thaler E."/>
            <person name="Korotkin H.B."/>
            <person name="Matheny P.B."/>
            <person name="Slot J.C."/>
        </authorList>
    </citation>
    <scope>NUCLEOTIDE SEQUENCE [LARGE SCALE GENOMIC DNA]</scope>
    <source>
        <strain evidence="3 4">SRW20</strain>
    </source>
</reference>
<accession>A0A409Y592</accession>
<keyword evidence="4" id="KW-1185">Reference proteome</keyword>
<proteinExistence type="predicted"/>
<feature type="compositionally biased region" description="Low complexity" evidence="1">
    <location>
        <begin position="16"/>
        <end position="29"/>
    </location>
</feature>
<dbReference type="STRING" id="231916.A0A409Y592"/>
<sequence>MAKRRSLRDTVPKNYACASPSASPSPSLSVFSQGVEAGNVTSLDANKDAPPNLPSRNSISMASTRKWSLDALLKYSTNFVPAQRVPATSPGLSETMRKFETLGEPLVVEGYHHHPAWPHEMFTLDYFVQNTTSDEINVRNIHDWTDRTIKLSDFVNECRNMSHYASPDEKQRLYGKDAECPEPWENWLHNGGVIPLSLVENGPQDLFRYRPDSAAVQTLMCYLGIGDTFTPCHKDLCASSGQNLMCYTEDGGASFWFMTKGSSSADAAKYFHSLGRELDHENHVITLEELANAPFQVFIIEQKLGDLVLVPPRSCHQVVNFGGITIKTSWSRMTLDGLSVAYFHELPIYRRVCRPEIYRVKDTIHHALLGQTKEICSSLGCKDSTSVAVGELKELLFLYDCILAEEFSAGHGTMHHILSQSGNVSDGAHLECDFCHGDIFQSFFDCSQCTNDQNPLLICSGCFVEGRRCRCKSMRPVQYRNFKQLIKIRDQAENAIRQYEETRGQMFTQEL</sequence>
<evidence type="ECO:0000259" key="2">
    <source>
        <dbReference type="PROSITE" id="PS51184"/>
    </source>
</evidence>
<dbReference type="SUPFAM" id="SSF51197">
    <property type="entry name" value="Clavaminate synthase-like"/>
    <property type="match status" value="1"/>
</dbReference>
<evidence type="ECO:0000256" key="1">
    <source>
        <dbReference type="SAM" id="MobiDB-lite"/>
    </source>
</evidence>
<dbReference type="SMART" id="SM00558">
    <property type="entry name" value="JmjC"/>
    <property type="match status" value="1"/>
</dbReference>
<dbReference type="InterPro" id="IPR003347">
    <property type="entry name" value="JmjC_dom"/>
</dbReference>
<dbReference type="Proteomes" id="UP000284706">
    <property type="component" value="Unassembled WGS sequence"/>
</dbReference>
<gene>
    <name evidence="3" type="ORF">CVT26_003175</name>
</gene>
<evidence type="ECO:0000313" key="3">
    <source>
        <dbReference type="EMBL" id="PPQ98131.1"/>
    </source>
</evidence>
<name>A0A409Y592_9AGAR</name>